<dbReference type="InterPro" id="IPR047264">
    <property type="entry name" value="Cupin_HpaA-like_N"/>
</dbReference>
<dbReference type="Pfam" id="PF12833">
    <property type="entry name" value="HTH_18"/>
    <property type="match status" value="1"/>
</dbReference>
<dbReference type="PATRIC" id="fig|1121022.4.peg.2284"/>
<comment type="caution">
    <text evidence="5">The sequence shown here is derived from an EMBL/GenBank/DDBJ whole genome shotgun (WGS) entry which is preliminary data.</text>
</comment>
<dbReference type="SUPFAM" id="SSF46689">
    <property type="entry name" value="Homeodomain-like"/>
    <property type="match status" value="1"/>
</dbReference>
<dbReference type="PANTHER" id="PTHR43280">
    <property type="entry name" value="ARAC-FAMILY TRANSCRIPTIONAL REGULATOR"/>
    <property type="match status" value="1"/>
</dbReference>
<evidence type="ECO:0000256" key="2">
    <source>
        <dbReference type="ARBA" id="ARBA00023125"/>
    </source>
</evidence>
<evidence type="ECO:0000259" key="4">
    <source>
        <dbReference type="PROSITE" id="PS01124"/>
    </source>
</evidence>
<dbReference type="Gene3D" id="2.60.120.10">
    <property type="entry name" value="Jelly Rolls"/>
    <property type="match status" value="1"/>
</dbReference>
<evidence type="ECO:0000256" key="1">
    <source>
        <dbReference type="ARBA" id="ARBA00023015"/>
    </source>
</evidence>
<dbReference type="AlphaFoldDB" id="V4PAU2"/>
<dbReference type="Gene3D" id="1.10.10.60">
    <property type="entry name" value="Homeodomain-like"/>
    <property type="match status" value="1"/>
</dbReference>
<keyword evidence="2" id="KW-0238">DNA-binding</keyword>
<dbReference type="InterPro" id="IPR009057">
    <property type="entry name" value="Homeodomain-like_sf"/>
</dbReference>
<dbReference type="InterPro" id="IPR014710">
    <property type="entry name" value="RmlC-like_jellyroll"/>
</dbReference>
<protein>
    <recommendedName>
        <fullName evidence="4">HTH araC/xylS-type domain-containing protein</fullName>
    </recommendedName>
</protein>
<evidence type="ECO:0000313" key="6">
    <source>
        <dbReference type="Proteomes" id="UP000017837"/>
    </source>
</evidence>
<evidence type="ECO:0000256" key="3">
    <source>
        <dbReference type="ARBA" id="ARBA00023163"/>
    </source>
</evidence>
<keyword evidence="3" id="KW-0804">Transcription</keyword>
<dbReference type="InterPro" id="IPR018060">
    <property type="entry name" value="HTH_AraC"/>
</dbReference>
<dbReference type="PROSITE" id="PS01124">
    <property type="entry name" value="HTH_ARAC_FAMILY_2"/>
    <property type="match status" value="1"/>
</dbReference>
<dbReference type="GO" id="GO:0003700">
    <property type="term" value="F:DNA-binding transcription factor activity"/>
    <property type="evidence" value="ECO:0007669"/>
    <property type="project" value="InterPro"/>
</dbReference>
<dbReference type="SUPFAM" id="SSF51182">
    <property type="entry name" value="RmlC-like cupins"/>
    <property type="match status" value="1"/>
</dbReference>
<dbReference type="eggNOG" id="COG2207">
    <property type="taxonomic scope" value="Bacteria"/>
</dbReference>
<dbReference type="OrthoDB" id="9814125at2"/>
<keyword evidence="1" id="KW-0805">Transcription regulation</keyword>
<dbReference type="EMBL" id="AWGB01000020">
    <property type="protein sequence ID" value="ESQ91027.1"/>
    <property type="molecule type" value="Genomic_DNA"/>
</dbReference>
<gene>
    <name evidence="5" type="ORF">ABENE_11285</name>
</gene>
<accession>V4PAU2</accession>
<keyword evidence="6" id="KW-1185">Reference proteome</keyword>
<proteinExistence type="predicted"/>
<dbReference type="InterPro" id="IPR011051">
    <property type="entry name" value="RmlC_Cupin_sf"/>
</dbReference>
<name>V4PAU2_9CAUL</name>
<reference evidence="5 6" key="1">
    <citation type="journal article" date="2014" name="Nature">
        <title>Sequential evolution of bacterial morphology by co-option of a developmental regulator.</title>
        <authorList>
            <person name="Jiang C."/>
            <person name="Brown P.J."/>
            <person name="Ducret A."/>
            <person name="Brun Y.V."/>
        </authorList>
    </citation>
    <scope>NUCLEOTIDE SEQUENCE [LARGE SCALE GENOMIC DNA]</scope>
    <source>
        <strain evidence="5 6">DSM 16100</strain>
    </source>
</reference>
<dbReference type="PANTHER" id="PTHR43280:SF32">
    <property type="entry name" value="TRANSCRIPTIONAL REGULATORY PROTEIN"/>
    <property type="match status" value="1"/>
</dbReference>
<dbReference type="SMART" id="SM00342">
    <property type="entry name" value="HTH_ARAC"/>
    <property type="match status" value="1"/>
</dbReference>
<sequence>MPKDPTPIPRFFLFGEAPKEVDHNFLHLEEIKDRSAPLHGQIRPHMHADLNHIFLITQGAGRILGDDADLHFDGSHILFVPAGTVHGFAFSHDILGYVLTIASAHLDALLRTHISLAFPPALQALEISDRPTLHGLRLWIMRLGRELFWEAPAHMAAVEANLLGLMADIHRLSHRQIRMVETPVGPQQRLVARFREHIEARYKEPLALNTYLAALRVSETQLRYACQKVGQNSPKQMILDRRLIEAKRLLLYSDLSISACCRQIGFDDPAYFSRLFTRQTGVSPRAYRAGRRQIA</sequence>
<dbReference type="InterPro" id="IPR003313">
    <property type="entry name" value="AraC-bd"/>
</dbReference>
<dbReference type="Pfam" id="PF02311">
    <property type="entry name" value="AraC_binding"/>
    <property type="match status" value="1"/>
</dbReference>
<dbReference type="STRING" id="1121022.GCA_000376105_03049"/>
<feature type="domain" description="HTH araC/xylS-type" evidence="4">
    <location>
        <begin position="192"/>
        <end position="290"/>
    </location>
</feature>
<dbReference type="Proteomes" id="UP000017837">
    <property type="component" value="Unassembled WGS sequence"/>
</dbReference>
<dbReference type="CDD" id="cd06999">
    <property type="entry name" value="cupin_HpaA-like_N"/>
    <property type="match status" value="1"/>
</dbReference>
<organism evidence="5 6">
    <name type="scientific">Asticcacaulis benevestitus DSM 16100 = ATCC BAA-896</name>
    <dbReference type="NCBI Taxonomy" id="1121022"/>
    <lineage>
        <taxon>Bacteria</taxon>
        <taxon>Pseudomonadati</taxon>
        <taxon>Pseudomonadota</taxon>
        <taxon>Alphaproteobacteria</taxon>
        <taxon>Caulobacterales</taxon>
        <taxon>Caulobacteraceae</taxon>
        <taxon>Asticcacaulis</taxon>
    </lineage>
</organism>
<dbReference type="GO" id="GO:0043565">
    <property type="term" value="F:sequence-specific DNA binding"/>
    <property type="evidence" value="ECO:0007669"/>
    <property type="project" value="InterPro"/>
</dbReference>
<evidence type="ECO:0000313" key="5">
    <source>
        <dbReference type="EMBL" id="ESQ91027.1"/>
    </source>
</evidence>